<feature type="domain" description="NADPH-dependent FMN reductase-like" evidence="1">
    <location>
        <begin position="6"/>
        <end position="170"/>
    </location>
</feature>
<dbReference type="InterPro" id="IPR005025">
    <property type="entry name" value="FMN_Rdtase-like_dom"/>
</dbReference>
<gene>
    <name evidence="2" type="ORF">C6P40_003629</name>
</gene>
<organism evidence="2 3">
    <name type="scientific">Pichia californica</name>
    <dbReference type="NCBI Taxonomy" id="460514"/>
    <lineage>
        <taxon>Eukaryota</taxon>
        <taxon>Fungi</taxon>
        <taxon>Dikarya</taxon>
        <taxon>Ascomycota</taxon>
        <taxon>Saccharomycotina</taxon>
        <taxon>Pichiomycetes</taxon>
        <taxon>Pichiales</taxon>
        <taxon>Pichiaceae</taxon>
        <taxon>Pichia</taxon>
    </lineage>
</organism>
<dbReference type="SUPFAM" id="SSF52218">
    <property type="entry name" value="Flavoproteins"/>
    <property type="match status" value="1"/>
</dbReference>
<evidence type="ECO:0000313" key="3">
    <source>
        <dbReference type="Proteomes" id="UP000697127"/>
    </source>
</evidence>
<protein>
    <recommendedName>
        <fullName evidence="1">NADPH-dependent FMN reductase-like domain-containing protein</fullName>
    </recommendedName>
</protein>
<name>A0A9P6WIF7_9ASCO</name>
<dbReference type="EMBL" id="PUHW01000416">
    <property type="protein sequence ID" value="KAG0686653.1"/>
    <property type="molecule type" value="Genomic_DNA"/>
</dbReference>
<comment type="caution">
    <text evidence="2">The sequence shown here is derived from an EMBL/GenBank/DDBJ whole genome shotgun (WGS) entry which is preliminary data.</text>
</comment>
<dbReference type="GO" id="GO:0010181">
    <property type="term" value="F:FMN binding"/>
    <property type="evidence" value="ECO:0007669"/>
    <property type="project" value="TreeGrafter"/>
</dbReference>
<evidence type="ECO:0000259" key="1">
    <source>
        <dbReference type="Pfam" id="PF03358"/>
    </source>
</evidence>
<accession>A0A9P6WIF7</accession>
<dbReference type="PANTHER" id="PTHR30543:SF21">
    <property type="entry name" value="NAD(P)H-DEPENDENT FMN REDUCTASE LOT6"/>
    <property type="match status" value="1"/>
</dbReference>
<dbReference type="GO" id="GO:0005829">
    <property type="term" value="C:cytosol"/>
    <property type="evidence" value="ECO:0007669"/>
    <property type="project" value="TreeGrafter"/>
</dbReference>
<reference evidence="2" key="1">
    <citation type="submission" date="2020-11" db="EMBL/GenBank/DDBJ databases">
        <title>Kefir isolates.</title>
        <authorList>
            <person name="Marcisauskas S."/>
            <person name="Kim Y."/>
            <person name="Blasche S."/>
        </authorList>
    </citation>
    <scope>NUCLEOTIDE SEQUENCE</scope>
    <source>
        <strain evidence="2">Olga-1</strain>
    </source>
</reference>
<evidence type="ECO:0000313" key="2">
    <source>
        <dbReference type="EMBL" id="KAG0686653.1"/>
    </source>
</evidence>
<proteinExistence type="predicted"/>
<dbReference type="Gene3D" id="3.40.50.360">
    <property type="match status" value="1"/>
</dbReference>
<sequence>MSEQTISILVGSTRKASLGKEISKNIQALITDILTKENKLNAFKINEYTPLEPYNLLMEPINQLPPLMINTVNGGESERLTYESEIIRDYSKQMESTDLFVFVVPVYNYSYSGGFKIMMDHLFAEFKDKPVLVVGYGLSLPGTVTCVAQVDALVAKFGMKTVGSVVSAQKVHPYTGEGCQAELVEALQKLIN</sequence>
<dbReference type="OrthoDB" id="68575at2759"/>
<dbReference type="InterPro" id="IPR029039">
    <property type="entry name" value="Flavoprotein-like_sf"/>
</dbReference>
<dbReference type="Proteomes" id="UP000697127">
    <property type="component" value="Unassembled WGS sequence"/>
</dbReference>
<keyword evidence="3" id="KW-1185">Reference proteome</keyword>
<dbReference type="AlphaFoldDB" id="A0A9P6WIF7"/>
<dbReference type="InterPro" id="IPR050712">
    <property type="entry name" value="NAD(P)H-dep_reductase"/>
</dbReference>
<dbReference type="GO" id="GO:0016491">
    <property type="term" value="F:oxidoreductase activity"/>
    <property type="evidence" value="ECO:0007669"/>
    <property type="project" value="InterPro"/>
</dbReference>
<dbReference type="Pfam" id="PF03358">
    <property type="entry name" value="FMN_red"/>
    <property type="match status" value="1"/>
</dbReference>
<dbReference type="PANTHER" id="PTHR30543">
    <property type="entry name" value="CHROMATE REDUCTASE"/>
    <property type="match status" value="1"/>
</dbReference>